<name>A0ABR4M7Q1_9EURO</name>
<dbReference type="Proteomes" id="UP001610432">
    <property type="component" value="Unassembled WGS sequence"/>
</dbReference>
<accession>A0ABR4M7Q1</accession>
<keyword evidence="2" id="KW-1185">Reference proteome</keyword>
<proteinExistence type="predicted"/>
<protein>
    <submittedName>
        <fullName evidence="1">Uncharacterized protein</fullName>
    </submittedName>
</protein>
<reference evidence="1 2" key="1">
    <citation type="submission" date="2024-07" db="EMBL/GenBank/DDBJ databases">
        <title>Section-level genome sequencing and comparative genomics of Aspergillus sections Usti and Cavernicolus.</title>
        <authorList>
            <consortium name="Lawrence Berkeley National Laboratory"/>
            <person name="Nybo J.L."/>
            <person name="Vesth T.C."/>
            <person name="Theobald S."/>
            <person name="Frisvad J.C."/>
            <person name="Larsen T.O."/>
            <person name="Kjaerboelling I."/>
            <person name="Rothschild-Mancinelli K."/>
            <person name="Lyhne E.K."/>
            <person name="Kogle M.E."/>
            <person name="Barry K."/>
            <person name="Clum A."/>
            <person name="Na H."/>
            <person name="Ledsgaard L."/>
            <person name="Lin J."/>
            <person name="Lipzen A."/>
            <person name="Kuo A."/>
            <person name="Riley R."/>
            <person name="Mondo S."/>
            <person name="Labutti K."/>
            <person name="Haridas S."/>
            <person name="Pangalinan J."/>
            <person name="Salamov A.A."/>
            <person name="Simmons B.A."/>
            <person name="Magnuson J.K."/>
            <person name="Chen J."/>
            <person name="Drula E."/>
            <person name="Henrissat B."/>
            <person name="Wiebenga A."/>
            <person name="Lubbers R.J."/>
            <person name="Gomes A.C."/>
            <person name="Macurrencykelacurrency M.R."/>
            <person name="Stajich J."/>
            <person name="Grigoriev I.V."/>
            <person name="Mortensen U.H."/>
            <person name="De Vries R.P."/>
            <person name="Baker S.E."/>
            <person name="Andersen M.R."/>
        </authorList>
    </citation>
    <scope>NUCLEOTIDE SEQUENCE [LARGE SCALE GENOMIC DNA]</scope>
    <source>
        <strain evidence="1 2">CBS 449.75</strain>
    </source>
</reference>
<dbReference type="EMBL" id="JBFXLQ010000001">
    <property type="protein sequence ID" value="KAL2872639.1"/>
    <property type="molecule type" value="Genomic_DNA"/>
</dbReference>
<sequence length="178" mass="19856">MRGNSSTTSPVTGPGWVVGTGLGNDNSADFDSDFNSASTVEFLEYTATSRLVETLSLSRALAGWTGGHGFPFFSFLSSLFSYPYPSRWTSGHGFSFFFSFLDRFPFSLLLAPVGGRVGHGFPFFSFLPFSRLRHTYTPTFRHFFVYRASAGWLGREWCILLTLYRPALDSIDPCFGGW</sequence>
<evidence type="ECO:0000313" key="1">
    <source>
        <dbReference type="EMBL" id="KAL2872639.1"/>
    </source>
</evidence>
<comment type="caution">
    <text evidence="1">The sequence shown here is derived from an EMBL/GenBank/DDBJ whole genome shotgun (WGS) entry which is preliminary data.</text>
</comment>
<gene>
    <name evidence="1" type="ORF">BJX67DRAFT_13939</name>
</gene>
<dbReference type="RefSeq" id="XP_070891617.1">
    <property type="nucleotide sequence ID" value="XM_071024632.1"/>
</dbReference>
<evidence type="ECO:0000313" key="2">
    <source>
        <dbReference type="Proteomes" id="UP001610432"/>
    </source>
</evidence>
<dbReference type="GeneID" id="98139704"/>
<organism evidence="1 2">
    <name type="scientific">Aspergillus lucknowensis</name>
    <dbReference type="NCBI Taxonomy" id="176173"/>
    <lineage>
        <taxon>Eukaryota</taxon>
        <taxon>Fungi</taxon>
        <taxon>Dikarya</taxon>
        <taxon>Ascomycota</taxon>
        <taxon>Pezizomycotina</taxon>
        <taxon>Eurotiomycetes</taxon>
        <taxon>Eurotiomycetidae</taxon>
        <taxon>Eurotiales</taxon>
        <taxon>Aspergillaceae</taxon>
        <taxon>Aspergillus</taxon>
        <taxon>Aspergillus subgen. Nidulantes</taxon>
    </lineage>
</organism>